<evidence type="ECO:0000313" key="15">
    <source>
        <dbReference type="Proteomes" id="UP000000689"/>
    </source>
</evidence>
<evidence type="ECO:0000256" key="9">
    <source>
        <dbReference type="ARBA" id="ARBA00022833"/>
    </source>
</evidence>
<evidence type="ECO:0000256" key="12">
    <source>
        <dbReference type="SAM" id="MobiDB-lite"/>
    </source>
</evidence>
<evidence type="ECO:0000256" key="8">
    <source>
        <dbReference type="ARBA" id="ARBA00022771"/>
    </source>
</evidence>
<dbReference type="InterPro" id="IPR001680">
    <property type="entry name" value="WD40_rpt"/>
</dbReference>
<dbReference type="InterPro" id="IPR036322">
    <property type="entry name" value="WD40_repeat_dom_sf"/>
</dbReference>
<feature type="region of interest" description="Disordered" evidence="12">
    <location>
        <begin position="811"/>
        <end position="837"/>
    </location>
</feature>
<evidence type="ECO:0000256" key="7">
    <source>
        <dbReference type="ARBA" id="ARBA00022737"/>
    </source>
</evidence>
<evidence type="ECO:0000256" key="11">
    <source>
        <dbReference type="PROSITE-ProRule" id="PRU00221"/>
    </source>
</evidence>
<proteinExistence type="inferred from homology"/>
<reference evidence="14 15" key="1">
    <citation type="journal article" date="2011" name="Proc. Natl. Acad. Sci. U.S.A.">
        <title>Evolutionary erosion of yeast sex chromosomes by mating-type switching accidents.</title>
        <authorList>
            <person name="Gordon J.L."/>
            <person name="Armisen D."/>
            <person name="Proux-Wera E."/>
            <person name="Oheigeartaigh S.S."/>
            <person name="Byrne K.P."/>
            <person name="Wolfe K.H."/>
        </authorList>
    </citation>
    <scope>NUCLEOTIDE SEQUENCE [LARGE SCALE GENOMIC DNA]</scope>
    <source>
        <strain evidence="15">ATCC 10597 / BCRC 20456 / CBS 421 / NBRC 0211 / NRRL Y-12639</strain>
    </source>
</reference>
<dbReference type="EMBL" id="HE580273">
    <property type="protein sequence ID" value="CCD26158.2"/>
    <property type="molecule type" value="Genomic_DNA"/>
</dbReference>
<evidence type="ECO:0000256" key="4">
    <source>
        <dbReference type="ARBA" id="ARBA00022554"/>
    </source>
</evidence>
<dbReference type="GO" id="GO:0005774">
    <property type="term" value="C:vacuolar membrane"/>
    <property type="evidence" value="ECO:0007669"/>
    <property type="project" value="TreeGrafter"/>
</dbReference>
<keyword evidence="7" id="KW-0677">Repeat</keyword>
<dbReference type="STRING" id="1071378.G0WEE7"/>
<comment type="subcellular location">
    <subcellularLocation>
        <location evidence="1">Vacuole</location>
    </subcellularLocation>
</comment>
<dbReference type="InterPro" id="IPR049566">
    <property type="entry name" value="WDR59_RTC1-like_RING_Znf"/>
</dbReference>
<keyword evidence="9" id="KW-0862">Zinc</keyword>
<feature type="region of interest" description="Disordered" evidence="12">
    <location>
        <begin position="980"/>
        <end position="1014"/>
    </location>
</feature>
<dbReference type="eggNOG" id="KOG0269">
    <property type="taxonomic scope" value="Eukaryota"/>
</dbReference>
<feature type="compositionally biased region" description="Low complexity" evidence="12">
    <location>
        <begin position="794"/>
        <end position="805"/>
    </location>
</feature>
<dbReference type="PANTHER" id="PTHR46200">
    <property type="entry name" value="GATOR COMPLEX PROTEIN WDR24"/>
    <property type="match status" value="1"/>
</dbReference>
<keyword evidence="6" id="KW-0479">Metal-binding</keyword>
<dbReference type="RefSeq" id="XP_003671401.2">
    <property type="nucleotide sequence ID" value="XM_003671353.2"/>
</dbReference>
<sequence length="1393" mass="155855">MMNMPPRRDIAVSRNKMHSTHHGSLPRSYSSIGSSMKNDSSTITSINRSSLRTSLHLPSSSERSSYYIQKHFHKNNISNNGNSKNTDSVGSTDKTQGKISNNNGNILRHADPAESKQSSGLLYSHRTNKELSSISKINDPNNNGLMCAGKDHLGFYRFSPENESITLVHDILDSNSGSLRHGVKATNNRIKRGKKIKLSTIADIKTGFGEQKNLIAICTNSTDISIFDIIKILILKPLINHISEHTRSINSFDFNMIQTHLIISGGQDACVKIWDLRSNATRNSTPCDISFNTASDSIRDIKWMPGHDFVHSINNGAGYKFASIHDSGYLLKYDIRKPGQIEKKINAHTGPGLCLNWHPHHNYIATGGRDGKCCLWYLGDKPSPNLENAMEQINEMSQHPPSSSHSMSAASVLNHTWNPGNLNSSNVSSFPEMTINTGSPITKLKFRPSFDVNVFNSLLALSSMGDEAQVSIYSLARKYIPKNVLLTSASSLGLAWWDDALIFNVDKNSFINGWDISKEPTVLQNLPKNVTKWRDLDGNGLLFIDQKAGSYEVANDVKPVISKKALASNNRVNINQILSPIPSQSTADTVIPTTTKKIMQNIKMGLTGHSKRPSMHSLERPSLGQSFSTRSVLQNKNNNTVLPPKNVSSLSLSNVQNNHSNIVDVTINGLIEKRTIDEPIIVTLDLPCILNDIRMSQLPKDLVTEETMRIKESPVEVFKYLAKELEFSYIKGRHYDIENGIDDDKIRDKDQYDNEKSKNEAHEMLGEKYGLLENTTWTNLIANRRKEEHEASNSDDATSISKSSISSHILDRSVTGAGESNEKSPSIKPPSSLRKTAKLRKEREISKLTESMHQSAAIQIQDKTDTLIDLVSICNHNSEVYFRIGDSPNFKTWILIRDALLWELKRLNDPLKREVIYDKEQLTHVMGKIQEGHAKDTDDKTQKTLRNDKNRISKRIESIDSDSSKFITSDRGSFIEENSLTVEQSSPEIKEVSETSEEDELRLAKQEECPQQQKSMLESITELRKLSKLGDGSSQDASAVEDENELSKRNVNNVQPKSAIFQSDKESVKTSSEDKTIESSGDQGKNDDVVAVATKTKPTKIIPILRRKSERPSFIDTFMTAIPPTDGAMGTKSPQLCNTPSPFSNTSPRSHMSSLRSFAGSPSDLTLFRRKTTSYFQNEALDTSGLDLTSLSSGENDEIIEPERKVHVIPPWNTKRIIQQVYEQAVAEGNVFLVINILLLFQDMYHITSMDIVKSSVYHFISLLHRYELFGCAASLLKYCPWNDIMGAEGDQSTIQIYCEKCGALLMNEVSKRKLTMEAQQTHDKTVLGKFGYWYCDSCRKPNSLCVICECPMKKLTLTALRCGHEAHFQCFKNWFLDEGMNTCPAGCLGELI</sequence>
<evidence type="ECO:0000256" key="3">
    <source>
        <dbReference type="ARBA" id="ARBA00015098"/>
    </source>
</evidence>
<dbReference type="PROSITE" id="PS50082">
    <property type="entry name" value="WD_REPEATS_2"/>
    <property type="match status" value="2"/>
</dbReference>
<dbReference type="PROSITE" id="PS00678">
    <property type="entry name" value="WD_REPEATS_1"/>
    <property type="match status" value="1"/>
</dbReference>
<dbReference type="InterPro" id="IPR015943">
    <property type="entry name" value="WD40/YVTN_repeat-like_dom_sf"/>
</dbReference>
<keyword evidence="4" id="KW-0926">Vacuole</keyword>
<dbReference type="Pfam" id="PF00400">
    <property type="entry name" value="WD40"/>
    <property type="match status" value="2"/>
</dbReference>
<dbReference type="GO" id="GO:0016239">
    <property type="term" value="P:positive regulation of macroautophagy"/>
    <property type="evidence" value="ECO:0007669"/>
    <property type="project" value="TreeGrafter"/>
</dbReference>
<feature type="repeat" description="WD" evidence="11">
    <location>
        <begin position="345"/>
        <end position="376"/>
    </location>
</feature>
<dbReference type="HOGENOM" id="CLU_008512_0_0_1"/>
<feature type="compositionally biased region" description="Polar residues" evidence="12">
    <location>
        <begin position="86"/>
        <end position="105"/>
    </location>
</feature>
<feature type="repeat" description="WD" evidence="11">
    <location>
        <begin position="242"/>
        <end position="284"/>
    </location>
</feature>
<dbReference type="GO" id="GO:1904263">
    <property type="term" value="P:positive regulation of TORC1 signaling"/>
    <property type="evidence" value="ECO:0007669"/>
    <property type="project" value="TreeGrafter"/>
</dbReference>
<dbReference type="InterPro" id="IPR001841">
    <property type="entry name" value="Znf_RING"/>
</dbReference>
<dbReference type="PROSITE" id="PS50294">
    <property type="entry name" value="WD_REPEATS_REGION"/>
    <property type="match status" value="1"/>
</dbReference>
<evidence type="ECO:0000313" key="14">
    <source>
        <dbReference type="EMBL" id="CCD26158.2"/>
    </source>
</evidence>
<keyword evidence="8 10" id="KW-0863">Zinc-finger</keyword>
<feature type="compositionally biased region" description="Polar residues" evidence="12">
    <location>
        <begin position="27"/>
        <end position="53"/>
    </location>
</feature>
<feature type="compositionally biased region" description="Low complexity" evidence="12">
    <location>
        <begin position="54"/>
        <end position="65"/>
    </location>
</feature>
<evidence type="ECO:0000256" key="5">
    <source>
        <dbReference type="ARBA" id="ARBA00022574"/>
    </source>
</evidence>
<protein>
    <recommendedName>
        <fullName evidence="3">Restriction of telomere capping protein 1</fullName>
    </recommendedName>
</protein>
<dbReference type="PANTHER" id="PTHR46200:SF1">
    <property type="entry name" value="GATOR COMPLEX PROTEIN WDR24"/>
    <property type="match status" value="1"/>
</dbReference>
<organism evidence="14 15">
    <name type="scientific">Naumovozyma dairenensis (strain ATCC 10597 / BCRC 20456 / CBS 421 / NBRC 0211 / NRRL Y-12639)</name>
    <name type="common">Saccharomyces dairenensis</name>
    <dbReference type="NCBI Taxonomy" id="1071378"/>
    <lineage>
        <taxon>Eukaryota</taxon>
        <taxon>Fungi</taxon>
        <taxon>Dikarya</taxon>
        <taxon>Ascomycota</taxon>
        <taxon>Saccharomycotina</taxon>
        <taxon>Saccharomycetes</taxon>
        <taxon>Saccharomycetales</taxon>
        <taxon>Saccharomycetaceae</taxon>
        <taxon>Naumovozyma</taxon>
    </lineage>
</organism>
<dbReference type="PROSITE" id="PS50089">
    <property type="entry name" value="ZF_RING_2"/>
    <property type="match status" value="1"/>
</dbReference>
<evidence type="ECO:0000256" key="2">
    <source>
        <dbReference type="ARBA" id="ARBA00008863"/>
    </source>
</evidence>
<dbReference type="Gene3D" id="2.130.10.10">
    <property type="entry name" value="YVTN repeat-like/Quinoprotein amine dehydrogenase"/>
    <property type="match status" value="1"/>
</dbReference>
<dbReference type="GO" id="GO:0005829">
    <property type="term" value="C:cytosol"/>
    <property type="evidence" value="ECO:0007669"/>
    <property type="project" value="TreeGrafter"/>
</dbReference>
<dbReference type="InterPro" id="IPR037590">
    <property type="entry name" value="WDR24"/>
</dbReference>
<feature type="domain" description="RING-type" evidence="13">
    <location>
        <begin position="1346"/>
        <end position="1385"/>
    </location>
</feature>
<gene>
    <name evidence="14" type="primary">NDAI0G03810</name>
    <name evidence="14" type="ordered locus">NDAI_0G03810</name>
</gene>
<comment type="similarity">
    <text evidence="2">Belongs to the WD repeat RTC1 family.</text>
</comment>
<accession>G0WEE7</accession>
<feature type="region of interest" description="Disordered" evidence="12">
    <location>
        <begin position="14"/>
        <end position="120"/>
    </location>
</feature>
<evidence type="ECO:0000256" key="6">
    <source>
        <dbReference type="ARBA" id="ARBA00022723"/>
    </source>
</evidence>
<dbReference type="Pfam" id="PF17120">
    <property type="entry name" value="zf-RING_16"/>
    <property type="match status" value="1"/>
</dbReference>
<dbReference type="Proteomes" id="UP000000689">
    <property type="component" value="Chromosome 7"/>
</dbReference>
<feature type="region of interest" description="Disordered" evidence="12">
    <location>
        <begin position="1027"/>
        <end position="1088"/>
    </location>
</feature>
<evidence type="ECO:0000256" key="10">
    <source>
        <dbReference type="PROSITE-ProRule" id="PRU00175"/>
    </source>
</evidence>
<dbReference type="GO" id="GO:0061700">
    <property type="term" value="C:GATOR2 complex"/>
    <property type="evidence" value="ECO:0007669"/>
    <property type="project" value="TreeGrafter"/>
</dbReference>
<dbReference type="InterPro" id="IPR019775">
    <property type="entry name" value="WD40_repeat_CS"/>
</dbReference>
<dbReference type="OrthoDB" id="60955at2759"/>
<dbReference type="SMART" id="SM00320">
    <property type="entry name" value="WD40"/>
    <property type="match status" value="2"/>
</dbReference>
<keyword evidence="5 11" id="KW-0853">WD repeat</keyword>
<evidence type="ECO:0000259" key="13">
    <source>
        <dbReference type="PROSITE" id="PS50089"/>
    </source>
</evidence>
<feature type="compositionally biased region" description="Basic and acidic residues" evidence="12">
    <location>
        <begin position="1063"/>
        <end position="1077"/>
    </location>
</feature>
<feature type="region of interest" description="Disordered" evidence="12">
    <location>
        <begin position="786"/>
        <end position="805"/>
    </location>
</feature>
<dbReference type="KEGG" id="ndi:NDAI_0G03810"/>
<dbReference type="SUPFAM" id="SSF50978">
    <property type="entry name" value="WD40 repeat-like"/>
    <property type="match status" value="1"/>
</dbReference>
<dbReference type="GeneID" id="11495657"/>
<name>G0WEE7_NAUDC</name>
<evidence type="ECO:0000256" key="1">
    <source>
        <dbReference type="ARBA" id="ARBA00004116"/>
    </source>
</evidence>
<keyword evidence="15" id="KW-1185">Reference proteome</keyword>
<dbReference type="OMA" id="GRDGKCC"/>
<feature type="compositionally biased region" description="Low complexity" evidence="12">
    <location>
        <begin position="75"/>
        <end position="85"/>
    </location>
</feature>
<dbReference type="GO" id="GO:0008270">
    <property type="term" value="F:zinc ion binding"/>
    <property type="evidence" value="ECO:0007669"/>
    <property type="project" value="UniProtKB-KW"/>
</dbReference>